<dbReference type="InterPro" id="IPR001360">
    <property type="entry name" value="Glyco_hydro_1"/>
</dbReference>
<dbReference type="Gene3D" id="3.20.20.80">
    <property type="entry name" value="Glycosidases"/>
    <property type="match status" value="1"/>
</dbReference>
<dbReference type="EC" id="3.2.1.-" evidence="3"/>
<keyword evidence="3" id="KW-0378">Hydrolase</keyword>
<dbReference type="OMA" id="GINRYTS"/>
<dbReference type="GO" id="GO:0005975">
    <property type="term" value="P:carbohydrate metabolic process"/>
    <property type="evidence" value="ECO:0007669"/>
    <property type="project" value="InterPro"/>
</dbReference>
<protein>
    <submittedName>
        <fullName evidence="3">Putative glycosidase</fullName>
        <ecNumber evidence="3">3.2.1.-</ecNumber>
    </submittedName>
</protein>
<sequence length="108" mass="12209">MLKNGLDYIGPGAARIEGYALRTAQQDGVYIGEPTTVDWLYVYPQGMEKMVTYKNERYNNTPMFITENGYGENSTNEELFHDVKRVEYMRSYLQALADAMSGSLCGEG</sequence>
<dbReference type="SUPFAM" id="SSF51445">
    <property type="entry name" value="(Trans)glycosidases"/>
    <property type="match status" value="1"/>
</dbReference>
<evidence type="ECO:0000313" key="4">
    <source>
        <dbReference type="Proteomes" id="UP000238479"/>
    </source>
</evidence>
<dbReference type="GO" id="GO:0008422">
    <property type="term" value="F:beta-glucosidase activity"/>
    <property type="evidence" value="ECO:0007669"/>
    <property type="project" value="TreeGrafter"/>
</dbReference>
<dbReference type="Gramene" id="PRQ28506">
    <property type="protein sequence ID" value="PRQ28506"/>
    <property type="gene ID" value="RchiOBHm_Chr5g0003771"/>
</dbReference>
<organism evidence="3 4">
    <name type="scientific">Rosa chinensis</name>
    <name type="common">China rose</name>
    <dbReference type="NCBI Taxonomy" id="74649"/>
    <lineage>
        <taxon>Eukaryota</taxon>
        <taxon>Viridiplantae</taxon>
        <taxon>Streptophyta</taxon>
        <taxon>Embryophyta</taxon>
        <taxon>Tracheophyta</taxon>
        <taxon>Spermatophyta</taxon>
        <taxon>Magnoliopsida</taxon>
        <taxon>eudicotyledons</taxon>
        <taxon>Gunneridae</taxon>
        <taxon>Pentapetalae</taxon>
        <taxon>rosids</taxon>
        <taxon>fabids</taxon>
        <taxon>Rosales</taxon>
        <taxon>Rosaceae</taxon>
        <taxon>Rosoideae</taxon>
        <taxon>Rosoideae incertae sedis</taxon>
        <taxon>Rosa</taxon>
    </lineage>
</organism>
<proteinExistence type="inferred from homology"/>
<comment type="similarity">
    <text evidence="1 2">Belongs to the glycosyl hydrolase 1 family.</text>
</comment>
<evidence type="ECO:0000313" key="3">
    <source>
        <dbReference type="EMBL" id="PRQ28506.1"/>
    </source>
</evidence>
<dbReference type="AlphaFoldDB" id="A0A2P6Q2W1"/>
<dbReference type="EMBL" id="PDCK01000043">
    <property type="protein sequence ID" value="PRQ28506.1"/>
    <property type="molecule type" value="Genomic_DNA"/>
</dbReference>
<dbReference type="Proteomes" id="UP000238479">
    <property type="component" value="Chromosome 5"/>
</dbReference>
<keyword evidence="3" id="KW-0326">Glycosidase</keyword>
<dbReference type="Pfam" id="PF00232">
    <property type="entry name" value="Glyco_hydro_1"/>
    <property type="match status" value="1"/>
</dbReference>
<name>A0A2P6Q2W1_ROSCH</name>
<gene>
    <name evidence="3" type="ORF">RchiOBHm_Chr5g0003771</name>
</gene>
<dbReference type="PANTHER" id="PTHR10353">
    <property type="entry name" value="GLYCOSYL HYDROLASE"/>
    <property type="match status" value="1"/>
</dbReference>
<dbReference type="STRING" id="74649.A0A2P6Q2W1"/>
<comment type="caution">
    <text evidence="3">The sequence shown here is derived from an EMBL/GenBank/DDBJ whole genome shotgun (WGS) entry which is preliminary data.</text>
</comment>
<evidence type="ECO:0000256" key="1">
    <source>
        <dbReference type="ARBA" id="ARBA00010838"/>
    </source>
</evidence>
<evidence type="ECO:0000256" key="2">
    <source>
        <dbReference type="RuleBase" id="RU003690"/>
    </source>
</evidence>
<dbReference type="InterPro" id="IPR017853">
    <property type="entry name" value="GH"/>
</dbReference>
<accession>A0A2P6Q2W1</accession>
<dbReference type="PANTHER" id="PTHR10353:SF27">
    <property type="entry name" value="BETA-GLUCOSIDASE 47"/>
    <property type="match status" value="1"/>
</dbReference>
<reference evidence="3 4" key="1">
    <citation type="journal article" date="2018" name="Nat. Genet.">
        <title>The Rosa genome provides new insights in the design of modern roses.</title>
        <authorList>
            <person name="Bendahmane M."/>
        </authorList>
    </citation>
    <scope>NUCLEOTIDE SEQUENCE [LARGE SCALE GENOMIC DNA]</scope>
    <source>
        <strain evidence="4">cv. Old Blush</strain>
    </source>
</reference>
<keyword evidence="4" id="KW-1185">Reference proteome</keyword>